<evidence type="ECO:0000256" key="1">
    <source>
        <dbReference type="SAM" id="MobiDB-lite"/>
    </source>
</evidence>
<gene>
    <name evidence="3" type="ORF">DYP60_05530</name>
</gene>
<reference evidence="3 4" key="2">
    <citation type="submission" date="2018-09" db="EMBL/GenBank/DDBJ databases">
        <title>Genome of Sphaerochaeta halotolerans strain 4-11.</title>
        <authorList>
            <person name="Nazina T.N."/>
            <person name="Sokolova D.S."/>
        </authorList>
    </citation>
    <scope>NUCLEOTIDE SEQUENCE [LARGE SCALE GENOMIC DNA]</scope>
    <source>
        <strain evidence="3 4">4-11</strain>
    </source>
</reference>
<evidence type="ECO:0000259" key="2">
    <source>
        <dbReference type="PROSITE" id="PS50157"/>
    </source>
</evidence>
<proteinExistence type="predicted"/>
<organism evidence="3 4">
    <name type="scientific">Sphaerochaeta halotolerans</name>
    <dbReference type="NCBI Taxonomy" id="2293840"/>
    <lineage>
        <taxon>Bacteria</taxon>
        <taxon>Pseudomonadati</taxon>
        <taxon>Spirochaetota</taxon>
        <taxon>Spirochaetia</taxon>
        <taxon>Spirochaetales</taxon>
        <taxon>Sphaerochaetaceae</taxon>
        <taxon>Sphaerochaeta</taxon>
    </lineage>
</organism>
<dbReference type="NCBIfam" id="NF033547">
    <property type="entry name" value="transpos_IS1595"/>
    <property type="match status" value="1"/>
</dbReference>
<dbReference type="InterPro" id="IPR013087">
    <property type="entry name" value="Znf_C2H2_type"/>
</dbReference>
<comment type="caution">
    <text evidence="3">The sequence shown here is derived from an EMBL/GenBank/DDBJ whole genome shotgun (WGS) entry which is preliminary data.</text>
</comment>
<feature type="region of interest" description="Disordered" evidence="1">
    <location>
        <begin position="177"/>
        <end position="202"/>
    </location>
</feature>
<dbReference type="RefSeq" id="WP_117329898.1">
    <property type="nucleotide sequence ID" value="NZ_QUWK01000005.1"/>
</dbReference>
<keyword evidence="4" id="KW-1185">Reference proteome</keyword>
<dbReference type="PANTHER" id="PTHR33293">
    <property type="entry name" value="INSERTION ELEMENT IS1 1 PROTEIN INSB-RELATED"/>
    <property type="match status" value="1"/>
</dbReference>
<dbReference type="InterPro" id="IPR051354">
    <property type="entry name" value="Transposase_27_IS1"/>
</dbReference>
<dbReference type="PANTHER" id="PTHR33293:SF1">
    <property type="entry name" value="INSERTION ELEMENT IS1 1 PROTEIN INSB-RELATED"/>
    <property type="match status" value="1"/>
</dbReference>
<dbReference type="Proteomes" id="UP000264002">
    <property type="component" value="Unassembled WGS sequence"/>
</dbReference>
<protein>
    <submittedName>
        <fullName evidence="3">IS1595 family transposase</fullName>
    </submittedName>
</protein>
<dbReference type="InterPro" id="IPR024445">
    <property type="entry name" value="Tnp_ISXO2-like"/>
</dbReference>
<evidence type="ECO:0000313" key="3">
    <source>
        <dbReference type="EMBL" id="RFU95089.1"/>
    </source>
</evidence>
<evidence type="ECO:0000313" key="4">
    <source>
        <dbReference type="Proteomes" id="UP000264002"/>
    </source>
</evidence>
<sequence>MLSNKQKSSNLEAMAEMLRNLTQEDFQLVMELVEQSPVPLNEDPQIDEGTPCCPHCSSNHVHRNGFVRGKQRYLCQECGRTFGQTTGSVRYKSKHSKETWETYLEAFALRLPLRDAAGRCGIALSTAFFWRHKILDALSNGKNGLLLSGQVQEDETYIQDNFKGNCNAENNLATRQKQERSPAYKTHRVTGHRHKRGKATHTRGLSKQKICIPCAIDEQGRTLSKAAGRGMVQPAHLSFALSSHLDDDVVMVTDKSRASQEFCDLNSLPVVQLKAGIKGCEVRGRYNLQKINNLHSRLKGLLAPFRGVSTKYLDNYLAWNGFEAENPGVGRLDLKEMLLDRMQAIGRCSTYLEVFHKPPLPFPAAG</sequence>
<name>A0A372MH32_9SPIR</name>
<accession>A0A372MH32</accession>
<dbReference type="EMBL" id="QUWK01000005">
    <property type="protein sequence ID" value="RFU95089.1"/>
    <property type="molecule type" value="Genomic_DNA"/>
</dbReference>
<feature type="domain" description="C2H2-type" evidence="2">
    <location>
        <begin position="73"/>
        <end position="100"/>
    </location>
</feature>
<dbReference type="SMART" id="SM01126">
    <property type="entry name" value="DDE_Tnp_IS1595"/>
    <property type="match status" value="1"/>
</dbReference>
<dbReference type="PROSITE" id="PS50157">
    <property type="entry name" value="ZINC_FINGER_C2H2_2"/>
    <property type="match status" value="1"/>
</dbReference>
<reference evidence="4" key="1">
    <citation type="submission" date="2018-08" db="EMBL/GenBank/DDBJ databases">
        <authorList>
            <person name="Grouzdev D.S."/>
            <person name="Krutkina M.S."/>
        </authorList>
    </citation>
    <scope>NUCLEOTIDE SEQUENCE [LARGE SCALE GENOMIC DNA]</scope>
    <source>
        <strain evidence="4">4-11</strain>
    </source>
</reference>
<dbReference type="AlphaFoldDB" id="A0A372MH32"/>
<feature type="compositionally biased region" description="Basic residues" evidence="1">
    <location>
        <begin position="185"/>
        <end position="202"/>
    </location>
</feature>